<evidence type="ECO:0008006" key="3">
    <source>
        <dbReference type="Google" id="ProtNLM"/>
    </source>
</evidence>
<sequence>MALNLRKKTIDFLKSNQGQKFTAKEIAEWIFANFPDECKKKQQSSKATVIPLDTDEALINQLVREITAKNTDFELVNIKTTADRPREYYYSELSDSDEIRISEENIYNTSGQTNQRLREHDLYPILSDFLWTELKIYSKRIDEKKSSNRYGKGGNKWLHPDIVGLEDLSRHWKHEVKECVQHYYDKITKLWSFEVKVNINLANLREVFFQTISNSSWANFAYLVANVLDDKAAHELRILSSLHGIGFIKLNTENPADSQIQIPAREKPQIDWDNVNRILEENSDFEEYIKFVRQFYQTGEIRKNDWDQCR</sequence>
<dbReference type="PATRIC" id="fig|947033.5.peg.3124"/>
<dbReference type="AlphaFoldDB" id="A0A0W0ZCB1"/>
<dbReference type="Proteomes" id="UP000054926">
    <property type="component" value="Unassembled WGS sequence"/>
</dbReference>
<keyword evidence="2" id="KW-1185">Reference proteome</keyword>
<gene>
    <name evidence="1" type="ORF">Lste_2949</name>
</gene>
<dbReference type="RefSeq" id="WP_058511801.1">
    <property type="nucleotide sequence ID" value="NZ_LNYY01000021.1"/>
</dbReference>
<name>A0A0W0ZCB1_9GAMM</name>
<evidence type="ECO:0000313" key="2">
    <source>
        <dbReference type="Proteomes" id="UP000054926"/>
    </source>
</evidence>
<dbReference type="EMBL" id="LNYY01000021">
    <property type="protein sequence ID" value="KTD66743.1"/>
    <property type="molecule type" value="Genomic_DNA"/>
</dbReference>
<protein>
    <recommendedName>
        <fullName evidence="3">HrgA protein</fullName>
    </recommendedName>
</protein>
<dbReference type="STRING" id="947033.Lste_2949"/>
<accession>A0A0W0ZCB1</accession>
<comment type="caution">
    <text evidence="1">The sequence shown here is derived from an EMBL/GenBank/DDBJ whole genome shotgun (WGS) entry which is preliminary data.</text>
</comment>
<reference evidence="1 2" key="1">
    <citation type="submission" date="2015-11" db="EMBL/GenBank/DDBJ databases">
        <title>Genomic analysis of 38 Legionella species identifies large and diverse effector repertoires.</title>
        <authorList>
            <person name="Burstein D."/>
            <person name="Amaro F."/>
            <person name="Zusman T."/>
            <person name="Lifshitz Z."/>
            <person name="Cohen O."/>
            <person name="Gilbert J.A."/>
            <person name="Pupko T."/>
            <person name="Shuman H.A."/>
            <person name="Segal G."/>
        </authorList>
    </citation>
    <scope>NUCLEOTIDE SEQUENCE [LARGE SCALE GENOMIC DNA]</scope>
    <source>
        <strain evidence="1 2">IMVS3376</strain>
    </source>
</reference>
<organism evidence="1 2">
    <name type="scientific">Legionella steelei</name>
    <dbReference type="NCBI Taxonomy" id="947033"/>
    <lineage>
        <taxon>Bacteria</taxon>
        <taxon>Pseudomonadati</taxon>
        <taxon>Pseudomonadota</taxon>
        <taxon>Gammaproteobacteria</taxon>
        <taxon>Legionellales</taxon>
        <taxon>Legionellaceae</taxon>
        <taxon>Legionella</taxon>
    </lineage>
</organism>
<evidence type="ECO:0000313" key="1">
    <source>
        <dbReference type="EMBL" id="KTD66743.1"/>
    </source>
</evidence>
<dbReference type="OrthoDB" id="5289528at2"/>
<proteinExistence type="predicted"/>